<dbReference type="InterPro" id="IPR017850">
    <property type="entry name" value="Alkaline_phosphatase_core_sf"/>
</dbReference>
<dbReference type="SUPFAM" id="SSF53649">
    <property type="entry name" value="Alkaline phosphatase-like"/>
    <property type="match status" value="1"/>
</dbReference>
<evidence type="ECO:0000313" key="2">
    <source>
        <dbReference type="Proteomes" id="UP001239462"/>
    </source>
</evidence>
<dbReference type="PANTHER" id="PTHR43737:SF1">
    <property type="entry name" value="DUF1501 DOMAIN-CONTAINING PROTEIN"/>
    <property type="match status" value="1"/>
</dbReference>
<proteinExistence type="predicted"/>
<dbReference type="InterPro" id="IPR010869">
    <property type="entry name" value="DUF1501"/>
</dbReference>
<comment type="caution">
    <text evidence="1">The sequence shown here is derived from an EMBL/GenBank/DDBJ whole genome shotgun (WGS) entry which is preliminary data.</text>
</comment>
<dbReference type="Gene3D" id="3.40.720.10">
    <property type="entry name" value="Alkaline Phosphatase, subunit A"/>
    <property type="match status" value="1"/>
</dbReference>
<gene>
    <name evidence="1" type="ORF">QTN89_18160</name>
</gene>
<protein>
    <submittedName>
        <fullName evidence="1">DUF1501 domain-containing protein</fullName>
    </submittedName>
</protein>
<dbReference type="PANTHER" id="PTHR43737">
    <property type="entry name" value="BLL7424 PROTEIN"/>
    <property type="match status" value="1"/>
</dbReference>
<evidence type="ECO:0000313" key="1">
    <source>
        <dbReference type="EMBL" id="MDM4017378.1"/>
    </source>
</evidence>
<reference evidence="1 2" key="1">
    <citation type="submission" date="2023-06" db="EMBL/GenBank/DDBJ databases">
        <title>Roseiconus lacunae JC819 isolated from Gulf of Mannar region, Tamil Nadu.</title>
        <authorList>
            <person name="Pk S."/>
            <person name="Ch S."/>
            <person name="Ch V.R."/>
        </authorList>
    </citation>
    <scope>NUCLEOTIDE SEQUENCE [LARGE SCALE GENOMIC DNA]</scope>
    <source>
        <strain evidence="1 2">JC819</strain>
    </source>
</reference>
<dbReference type="EMBL" id="JASZZN010000013">
    <property type="protein sequence ID" value="MDM4017378.1"/>
    <property type="molecule type" value="Genomic_DNA"/>
</dbReference>
<dbReference type="RefSeq" id="WP_200836677.1">
    <property type="nucleotide sequence ID" value="NZ_JASZZN010000013.1"/>
</dbReference>
<sequence>MKRPVNESKPLPLTRRRLFSRAGEGLFGAALTQLLCDDFFGGTSALGSETLPHDQGALGGHNLRPKLPHHPATATSVIQLFMNGGPSQMDLFDPKPTLNRMDGKAYPGNPEDLGNFGTAGIGVMMGGRYQFERHGECGMWMGDPLPHTSKMVDDLCMIHSMWTDHPNHDNALYKIHSGRLFMGYPTLGAWTTYGLGSENQNLPAYVVLSDPLGIPKNGTRNWTSGFLPQVYAGTPFRPTGSPILHLKPQYEQPSPVTDTARQLLRQLDEIHRQDRPYQPDLDSRIESYGLAARMQLSASEALDLSRESQKTKSMYGVGEKPTDSYARRCLLARRLVERGVRFVQIFLEEQPWDSHVDLGPNHRAACERTDKPVAALLQDLKQRGLLDSTLVIWGGEFGRTPTTQKTGDIYTGRDHNMQAFTSWMAGGGVRGGLSYGATDEFGHKVVENPVSVHDFHATILHLLGLHHHKLYFERSGLEERLTGVEEPHVVTDIIG</sequence>
<dbReference type="Proteomes" id="UP001239462">
    <property type="component" value="Unassembled WGS sequence"/>
</dbReference>
<accession>A0ABT7PM31</accession>
<name>A0ABT7PM31_9BACT</name>
<dbReference type="Pfam" id="PF07394">
    <property type="entry name" value="DUF1501"/>
    <property type="match status" value="1"/>
</dbReference>
<keyword evidence="2" id="KW-1185">Reference proteome</keyword>
<organism evidence="1 2">
    <name type="scientific">Roseiconus lacunae</name>
    <dbReference type="NCBI Taxonomy" id="2605694"/>
    <lineage>
        <taxon>Bacteria</taxon>
        <taxon>Pseudomonadati</taxon>
        <taxon>Planctomycetota</taxon>
        <taxon>Planctomycetia</taxon>
        <taxon>Pirellulales</taxon>
        <taxon>Pirellulaceae</taxon>
        <taxon>Roseiconus</taxon>
    </lineage>
</organism>